<proteinExistence type="predicted"/>
<gene>
    <name evidence="1" type="ORF">EZS28_032575</name>
</gene>
<dbReference type="AlphaFoldDB" id="A0A5J4UN84"/>
<organism evidence="1 2">
    <name type="scientific">Streblomastix strix</name>
    <dbReference type="NCBI Taxonomy" id="222440"/>
    <lineage>
        <taxon>Eukaryota</taxon>
        <taxon>Metamonada</taxon>
        <taxon>Preaxostyla</taxon>
        <taxon>Oxymonadida</taxon>
        <taxon>Streblomastigidae</taxon>
        <taxon>Streblomastix</taxon>
    </lineage>
</organism>
<sequence>MNGLSVSVEVISIFGTETTFPAVGPDRIIHQIIEEEFLEEDSGTGSLKRLCELYPYGNKQAAIPVHAQLRISCLLDQLSGQ</sequence>
<evidence type="ECO:0000313" key="1">
    <source>
        <dbReference type="EMBL" id="KAA6371898.1"/>
    </source>
</evidence>
<evidence type="ECO:0000313" key="2">
    <source>
        <dbReference type="Proteomes" id="UP000324800"/>
    </source>
</evidence>
<reference evidence="1 2" key="1">
    <citation type="submission" date="2019-03" db="EMBL/GenBank/DDBJ databases">
        <title>Single cell metagenomics reveals metabolic interactions within the superorganism composed of flagellate Streblomastix strix and complex community of Bacteroidetes bacteria on its surface.</title>
        <authorList>
            <person name="Treitli S.C."/>
            <person name="Kolisko M."/>
            <person name="Husnik F."/>
            <person name="Keeling P."/>
            <person name="Hampl V."/>
        </authorList>
    </citation>
    <scope>NUCLEOTIDE SEQUENCE [LARGE SCALE GENOMIC DNA]</scope>
    <source>
        <strain evidence="1">ST1C</strain>
    </source>
</reference>
<dbReference type="EMBL" id="SNRW01014065">
    <property type="protein sequence ID" value="KAA6371898.1"/>
    <property type="molecule type" value="Genomic_DNA"/>
</dbReference>
<protein>
    <submittedName>
        <fullName evidence="1">Uncharacterized protein</fullName>
    </submittedName>
</protein>
<comment type="caution">
    <text evidence="1">The sequence shown here is derived from an EMBL/GenBank/DDBJ whole genome shotgun (WGS) entry which is preliminary data.</text>
</comment>
<accession>A0A5J4UN84</accession>
<dbReference type="Proteomes" id="UP000324800">
    <property type="component" value="Unassembled WGS sequence"/>
</dbReference>
<name>A0A5J4UN84_9EUKA</name>